<organism evidence="1 2">
    <name type="scientific">Parasponia andersonii</name>
    <name type="common">Sponia andersonii</name>
    <dbReference type="NCBI Taxonomy" id="3476"/>
    <lineage>
        <taxon>Eukaryota</taxon>
        <taxon>Viridiplantae</taxon>
        <taxon>Streptophyta</taxon>
        <taxon>Embryophyta</taxon>
        <taxon>Tracheophyta</taxon>
        <taxon>Spermatophyta</taxon>
        <taxon>Magnoliopsida</taxon>
        <taxon>eudicotyledons</taxon>
        <taxon>Gunneridae</taxon>
        <taxon>Pentapetalae</taxon>
        <taxon>rosids</taxon>
        <taxon>fabids</taxon>
        <taxon>Rosales</taxon>
        <taxon>Cannabaceae</taxon>
        <taxon>Parasponia</taxon>
    </lineage>
</organism>
<comment type="caution">
    <text evidence="1">The sequence shown here is derived from an EMBL/GenBank/DDBJ whole genome shotgun (WGS) entry which is preliminary data.</text>
</comment>
<dbReference type="EMBL" id="JXTB01000016">
    <property type="protein sequence ID" value="PON76881.1"/>
    <property type="molecule type" value="Genomic_DNA"/>
</dbReference>
<name>A0A2P5DUA7_PARAD</name>
<protein>
    <submittedName>
        <fullName evidence="1">Uncharacterized protein</fullName>
    </submittedName>
</protein>
<sequence length="93" mass="11077">MHEEMTLPLRCTKDTKEYKDISLSQVDRNMTSLIEGMHSQTHIFTLEGIKHFYILLHQKKSAQFDESSHPNDRYKQFYSLILPYKSPNHHNAR</sequence>
<dbReference type="AlphaFoldDB" id="A0A2P5DUA7"/>
<reference evidence="2" key="1">
    <citation type="submission" date="2016-06" db="EMBL/GenBank/DDBJ databases">
        <title>Parallel loss of symbiosis genes in relatives of nitrogen-fixing non-legume Parasponia.</title>
        <authorList>
            <person name="Van Velzen R."/>
            <person name="Holmer R."/>
            <person name="Bu F."/>
            <person name="Rutten L."/>
            <person name="Van Zeijl A."/>
            <person name="Liu W."/>
            <person name="Santuari L."/>
            <person name="Cao Q."/>
            <person name="Sharma T."/>
            <person name="Shen D."/>
            <person name="Roswanjaya Y."/>
            <person name="Wardhani T."/>
            <person name="Kalhor M.S."/>
            <person name="Jansen J."/>
            <person name="Van den Hoogen J."/>
            <person name="Gungor B."/>
            <person name="Hartog M."/>
            <person name="Hontelez J."/>
            <person name="Verver J."/>
            <person name="Yang W.-C."/>
            <person name="Schijlen E."/>
            <person name="Repin R."/>
            <person name="Schilthuizen M."/>
            <person name="Schranz E."/>
            <person name="Heidstra R."/>
            <person name="Miyata K."/>
            <person name="Fedorova E."/>
            <person name="Kohlen W."/>
            <person name="Bisseling T."/>
            <person name="Smit S."/>
            <person name="Geurts R."/>
        </authorList>
    </citation>
    <scope>NUCLEOTIDE SEQUENCE [LARGE SCALE GENOMIC DNA]</scope>
    <source>
        <strain evidence="2">cv. WU1-14</strain>
    </source>
</reference>
<accession>A0A2P5DUA7</accession>
<gene>
    <name evidence="1" type="ORF">PanWU01x14_032010</name>
</gene>
<evidence type="ECO:0000313" key="2">
    <source>
        <dbReference type="Proteomes" id="UP000237105"/>
    </source>
</evidence>
<dbReference type="Proteomes" id="UP000237105">
    <property type="component" value="Unassembled WGS sequence"/>
</dbReference>
<keyword evidence="2" id="KW-1185">Reference proteome</keyword>
<proteinExistence type="predicted"/>
<evidence type="ECO:0000313" key="1">
    <source>
        <dbReference type="EMBL" id="PON76881.1"/>
    </source>
</evidence>